<reference evidence="3" key="1">
    <citation type="submission" date="2023-10" db="EMBL/GenBank/DDBJ databases">
        <authorList>
            <person name="Chen Y."/>
            <person name="Shah S."/>
            <person name="Dougan E. K."/>
            <person name="Thang M."/>
            <person name="Chan C."/>
        </authorList>
    </citation>
    <scope>NUCLEOTIDE SEQUENCE [LARGE SCALE GENOMIC DNA]</scope>
</reference>
<keyword evidence="1" id="KW-0949">S-adenosyl-L-methionine</keyword>
<protein>
    <recommendedName>
        <fullName evidence="1">Histone-lysine N-methyltransferase, H3 lysine-79 specific</fullName>
        <ecNumber evidence="1">2.1.1.360</ecNumber>
    </recommendedName>
    <alternativeName>
        <fullName evidence="1">Histone H3-K79 methyltransferase</fullName>
    </alternativeName>
</protein>
<evidence type="ECO:0000256" key="1">
    <source>
        <dbReference type="RuleBase" id="RU271113"/>
    </source>
</evidence>
<feature type="domain" description="DOT1" evidence="2">
    <location>
        <begin position="364"/>
        <end position="708"/>
    </location>
</feature>
<comment type="similarity">
    <text evidence="1">Belongs to the class I-like SAM-binding methyltransferase superfamily. DOT1 family.</text>
</comment>
<evidence type="ECO:0000313" key="4">
    <source>
        <dbReference type="Proteomes" id="UP001189429"/>
    </source>
</evidence>
<comment type="catalytic activity">
    <reaction evidence="1">
        <text>L-lysyl(79)-[histone H3] + 3 S-adenosyl-L-methionine = N(6),N(6),N(6)-trimethyl-L-lysyl(79)-[histone H3] + 3 S-adenosyl-L-homocysteine + 3 H(+)</text>
        <dbReference type="Rhea" id="RHEA:60328"/>
        <dbReference type="Rhea" id="RHEA-COMP:15549"/>
        <dbReference type="Rhea" id="RHEA-COMP:15552"/>
        <dbReference type="ChEBI" id="CHEBI:15378"/>
        <dbReference type="ChEBI" id="CHEBI:29969"/>
        <dbReference type="ChEBI" id="CHEBI:57856"/>
        <dbReference type="ChEBI" id="CHEBI:59789"/>
        <dbReference type="ChEBI" id="CHEBI:61961"/>
        <dbReference type="EC" id="2.1.1.360"/>
    </reaction>
</comment>
<organism evidence="3 4">
    <name type="scientific">Prorocentrum cordatum</name>
    <dbReference type="NCBI Taxonomy" id="2364126"/>
    <lineage>
        <taxon>Eukaryota</taxon>
        <taxon>Sar</taxon>
        <taxon>Alveolata</taxon>
        <taxon>Dinophyceae</taxon>
        <taxon>Prorocentrales</taxon>
        <taxon>Prorocentraceae</taxon>
        <taxon>Prorocentrum</taxon>
    </lineage>
</organism>
<comment type="miscellaneous">
    <text evidence="1">In contrast to other lysine histone methyltransferases, it does not contain a SET domain, suggesting the existence of another mechanism for methylation of lysine residues of histones.</text>
</comment>
<dbReference type="SUPFAM" id="SSF53335">
    <property type="entry name" value="S-adenosyl-L-methionine-dependent methyltransferases"/>
    <property type="match status" value="1"/>
</dbReference>
<sequence length="800" mass="84748">MFCLLAAAAPARARGASPFPAAAVQASCPRIVSRRPREVGRVPPRPGPPPTAVPRLAPRCLVAGAPAHASAAVAALVALSCAGKRLRLGRAAQRRRAGRGEAGPLVLEELSEPEGQVRLCSELRGRCFAIVRCPRQLRRKAAALDWLQRLAALQPDERRGAASELPEGRAWRLVDSTWPRPVLRLDVVPSRAASEEGASVVAGLAADLHEVAVRCLSAVAAVEGMPELLGFVADEPEQLDEAKEPSFVRANIYPNPADTGPCWHADAGLLTVAPVATWPALMASPFHDTGGVGFLEELADPGQDVLVFPGTSLAVATGGRYGALVHGVSNARLAREGSALRRVSTPYFLRARRGAVMEHPDGLSGLELLYPAAVQPEVAARAGVRDAMDLLRFHRDVYGRLVARGQVAPLEMLPAGAQPPPEGGPAALRALRGSIEALRAPADGADRRRADHPLETSRLRSHEVCVSLTSSAYLGVPVGGGQCHTADGGGPTAADSCMVYGELTWSGMESLWNALCLAPDDSLYDLGSGIGKFVMYSALRNGCASVTGIEVGLKRHRSAEQACANLKELLSAAEPREDHLCASFNAVLGDIRLPLYRDATAIVLCNLMFDGTLNSAVLREVLRCPRVTQIASIVQLHNPRLKRRKAVSCGCSWSTGGVSWTLYSVVPAHEAGRRRMQRSDVRCPPSPPPLWVRPRTAALADNWNGPAGRRSITSSGGPAVVATEQIFQRLATTRIGSVRRSTTAAVAGRLDHLPPASLKEGLRGSRLALRLESARTGPGVDFGGGVAGCNDCSYDDVDED</sequence>
<dbReference type="InterPro" id="IPR025789">
    <property type="entry name" value="DOT1_dom"/>
</dbReference>
<dbReference type="Gene3D" id="2.60.120.330">
    <property type="entry name" value="B-lactam Antibiotic, Isopenicillin N Synthase, Chain"/>
    <property type="match status" value="1"/>
</dbReference>
<gene>
    <name evidence="3" type="ORF">PCOR1329_LOCUS61929</name>
</gene>
<comment type="caution">
    <text evidence="3">The sequence shown here is derived from an EMBL/GenBank/DDBJ whole genome shotgun (WGS) entry which is preliminary data.</text>
</comment>
<name>A0ABN9VWP8_9DINO</name>
<dbReference type="Proteomes" id="UP001189429">
    <property type="component" value="Unassembled WGS sequence"/>
</dbReference>
<dbReference type="InterPro" id="IPR029063">
    <property type="entry name" value="SAM-dependent_MTases_sf"/>
</dbReference>
<dbReference type="PROSITE" id="PS51569">
    <property type="entry name" value="DOT1"/>
    <property type="match status" value="1"/>
</dbReference>
<comment type="function">
    <text evidence="1">Histone methyltransferase that specifically trimethylates histone H3 to form H3K79me3. This methylation is required for telomere silencing and for the pachytene checkpoint during the meiotic cell cycle by allowing the recruitment of RAD9 to double strand breaks. Nucleosomes are preferred as substrate compared to free histone.</text>
</comment>
<keyword evidence="1" id="KW-0489">Methyltransferase</keyword>
<keyword evidence="1" id="KW-0156">Chromatin regulator</keyword>
<keyword evidence="1" id="KW-0808">Transferase</keyword>
<dbReference type="EC" id="2.1.1.360" evidence="1"/>
<evidence type="ECO:0000313" key="3">
    <source>
        <dbReference type="EMBL" id="CAK0878044.1"/>
    </source>
</evidence>
<comment type="subcellular location">
    <subcellularLocation>
        <location evidence="1">Nucleus</location>
    </subcellularLocation>
</comment>
<dbReference type="Pfam" id="PF08123">
    <property type="entry name" value="DOT1"/>
    <property type="match status" value="1"/>
</dbReference>
<accession>A0ABN9VWP8</accession>
<dbReference type="InterPro" id="IPR027443">
    <property type="entry name" value="IPNS-like_sf"/>
</dbReference>
<proteinExistence type="inferred from homology"/>
<keyword evidence="4" id="KW-1185">Reference proteome</keyword>
<dbReference type="Gene3D" id="3.40.50.150">
    <property type="entry name" value="Vaccinia Virus protein VP39"/>
    <property type="match status" value="1"/>
</dbReference>
<keyword evidence="1" id="KW-0539">Nucleus</keyword>
<dbReference type="SUPFAM" id="SSF51197">
    <property type="entry name" value="Clavaminate synthase-like"/>
    <property type="match status" value="1"/>
</dbReference>
<evidence type="ECO:0000259" key="2">
    <source>
        <dbReference type="PROSITE" id="PS51569"/>
    </source>
</evidence>
<dbReference type="EMBL" id="CAUYUJ010017804">
    <property type="protein sequence ID" value="CAK0878044.1"/>
    <property type="molecule type" value="Genomic_DNA"/>
</dbReference>